<keyword evidence="1" id="KW-0175">Coiled coil</keyword>
<gene>
    <name evidence="2" type="ORF">ALTATR162_LOCUS456</name>
</gene>
<evidence type="ECO:0000313" key="3">
    <source>
        <dbReference type="Proteomes" id="UP000676310"/>
    </source>
</evidence>
<evidence type="ECO:0000313" key="2">
    <source>
        <dbReference type="EMBL" id="CAG5138869.1"/>
    </source>
</evidence>
<dbReference type="Proteomes" id="UP000676310">
    <property type="component" value="Unassembled WGS sequence"/>
</dbReference>
<proteinExistence type="predicted"/>
<name>A0A8J2HVA4_9PLEO</name>
<dbReference type="GeneID" id="67016240"/>
<dbReference type="EMBL" id="CAJRGZ010000014">
    <property type="protein sequence ID" value="CAG5138869.1"/>
    <property type="molecule type" value="Genomic_DNA"/>
</dbReference>
<dbReference type="RefSeq" id="XP_043163985.1">
    <property type="nucleotide sequence ID" value="XM_043308050.1"/>
</dbReference>
<feature type="coiled-coil region" evidence="1">
    <location>
        <begin position="38"/>
        <end position="117"/>
    </location>
</feature>
<sequence length="145" mass="16132">MGACVELSVGVGKTFEAIKAPGAPDCLTEVDVSFTSKIEQLEQSLALLEQDHIHVVEECERLKVQATENGQLRVSAENELAAKKAELESAHSVIQDLRRERQVASELSERLQQQRDICVQEMKEISRLFDNVRSRLCTVAEPATV</sequence>
<reference evidence="2" key="1">
    <citation type="submission" date="2021-05" db="EMBL/GenBank/DDBJ databases">
        <authorList>
            <person name="Stam R."/>
        </authorList>
    </citation>
    <scope>NUCLEOTIDE SEQUENCE</scope>
    <source>
        <strain evidence="2">CS162</strain>
    </source>
</reference>
<protein>
    <submittedName>
        <fullName evidence="2">Uncharacterized protein</fullName>
    </submittedName>
</protein>
<comment type="caution">
    <text evidence="2">The sequence shown here is derived from an EMBL/GenBank/DDBJ whole genome shotgun (WGS) entry which is preliminary data.</text>
</comment>
<organism evidence="2 3">
    <name type="scientific">Alternaria atra</name>
    <dbReference type="NCBI Taxonomy" id="119953"/>
    <lineage>
        <taxon>Eukaryota</taxon>
        <taxon>Fungi</taxon>
        <taxon>Dikarya</taxon>
        <taxon>Ascomycota</taxon>
        <taxon>Pezizomycotina</taxon>
        <taxon>Dothideomycetes</taxon>
        <taxon>Pleosporomycetidae</taxon>
        <taxon>Pleosporales</taxon>
        <taxon>Pleosporineae</taxon>
        <taxon>Pleosporaceae</taxon>
        <taxon>Alternaria</taxon>
        <taxon>Alternaria sect. Ulocladioides</taxon>
    </lineage>
</organism>
<dbReference type="AlphaFoldDB" id="A0A8J2HVA4"/>
<dbReference type="OrthoDB" id="5428321at2759"/>
<keyword evidence="3" id="KW-1185">Reference proteome</keyword>
<evidence type="ECO:0000256" key="1">
    <source>
        <dbReference type="SAM" id="Coils"/>
    </source>
</evidence>
<accession>A0A8J2HVA4</accession>